<organism evidence="1 2">
    <name type="scientific">Duganella vulcania</name>
    <dbReference type="NCBI Taxonomy" id="2692166"/>
    <lineage>
        <taxon>Bacteria</taxon>
        <taxon>Pseudomonadati</taxon>
        <taxon>Pseudomonadota</taxon>
        <taxon>Betaproteobacteria</taxon>
        <taxon>Burkholderiales</taxon>
        <taxon>Oxalobacteraceae</taxon>
        <taxon>Telluria group</taxon>
        <taxon>Duganella</taxon>
    </lineage>
</organism>
<dbReference type="RefSeq" id="WP_161081662.1">
    <property type="nucleotide sequence ID" value="NZ_WWCX01000001.1"/>
</dbReference>
<sequence>MSFYISVVTAREQSLFELQTQCFCCGKAIETAADGPVIAYDAYPATDLLNSVLMHRDCAFAMAQRIICDAWPKRHAGEQLMKNDR</sequence>
<accession>A0A845GEQ9</accession>
<protein>
    <submittedName>
        <fullName evidence="1">Uncharacterized protein</fullName>
    </submittedName>
</protein>
<name>A0A845GEQ9_9BURK</name>
<dbReference type="Proteomes" id="UP000447355">
    <property type="component" value="Unassembled WGS sequence"/>
</dbReference>
<evidence type="ECO:0000313" key="2">
    <source>
        <dbReference type="Proteomes" id="UP000447355"/>
    </source>
</evidence>
<proteinExistence type="predicted"/>
<comment type="caution">
    <text evidence="1">The sequence shown here is derived from an EMBL/GenBank/DDBJ whole genome shotgun (WGS) entry which is preliminary data.</text>
</comment>
<dbReference type="AlphaFoldDB" id="A0A845GEQ9"/>
<reference evidence="1" key="1">
    <citation type="submission" date="2019-12" db="EMBL/GenBank/DDBJ databases">
        <title>Novel species isolated from a subtropical stream in China.</title>
        <authorList>
            <person name="Lu H."/>
        </authorList>
    </citation>
    <scope>NUCLEOTIDE SEQUENCE [LARGE SCALE GENOMIC DNA]</scope>
    <source>
        <strain evidence="1">FT81W</strain>
    </source>
</reference>
<gene>
    <name evidence="1" type="ORF">GTP90_00790</name>
</gene>
<evidence type="ECO:0000313" key="1">
    <source>
        <dbReference type="EMBL" id="MYM92391.1"/>
    </source>
</evidence>
<dbReference type="EMBL" id="WWCX01000001">
    <property type="protein sequence ID" value="MYM92391.1"/>
    <property type="molecule type" value="Genomic_DNA"/>
</dbReference>